<evidence type="ECO:0008006" key="11">
    <source>
        <dbReference type="Google" id="ProtNLM"/>
    </source>
</evidence>
<gene>
    <name evidence="9" type="ORF">EVEC_LOCUS1100</name>
</gene>
<dbReference type="NCBIfam" id="TIGR00803">
    <property type="entry name" value="nst"/>
    <property type="match status" value="1"/>
</dbReference>
<feature type="transmembrane region" description="Helical" evidence="8">
    <location>
        <begin position="213"/>
        <end position="238"/>
    </location>
</feature>
<evidence type="ECO:0000256" key="4">
    <source>
        <dbReference type="ARBA" id="ARBA00022692"/>
    </source>
</evidence>
<keyword evidence="6 8" id="KW-0472">Membrane</keyword>
<evidence type="ECO:0000256" key="6">
    <source>
        <dbReference type="ARBA" id="ARBA00023136"/>
    </source>
</evidence>
<dbReference type="InterPro" id="IPR037185">
    <property type="entry name" value="EmrE-like"/>
</dbReference>
<evidence type="ECO:0000256" key="3">
    <source>
        <dbReference type="ARBA" id="ARBA00022597"/>
    </source>
</evidence>
<comment type="similarity">
    <text evidence="2">Belongs to the nucleotide-sugar transporter family. SLC35A subfamily.</text>
</comment>
<dbReference type="EMBL" id="UXUI01007168">
    <property type="protein sequence ID" value="VDD85957.1"/>
    <property type="molecule type" value="Genomic_DNA"/>
</dbReference>
<feature type="transmembrane region" description="Helical" evidence="8">
    <location>
        <begin position="180"/>
        <end position="201"/>
    </location>
</feature>
<dbReference type="Pfam" id="PF04142">
    <property type="entry name" value="Nuc_sug_transp"/>
    <property type="match status" value="1"/>
</dbReference>
<feature type="transmembrane region" description="Helical" evidence="8">
    <location>
        <begin position="273"/>
        <end position="290"/>
    </location>
</feature>
<feature type="compositionally biased region" description="Basic and acidic residues" evidence="7">
    <location>
        <begin position="324"/>
        <end position="335"/>
    </location>
</feature>
<feature type="transmembrane region" description="Helical" evidence="8">
    <location>
        <begin position="245"/>
        <end position="267"/>
    </location>
</feature>
<proteinExistence type="inferred from homology"/>
<keyword evidence="10" id="KW-1185">Reference proteome</keyword>
<feature type="transmembrane region" description="Helical" evidence="8">
    <location>
        <begin position="120"/>
        <end position="138"/>
    </location>
</feature>
<keyword evidence="5 8" id="KW-1133">Transmembrane helix</keyword>
<feature type="transmembrane region" description="Helical" evidence="8">
    <location>
        <begin position="20"/>
        <end position="43"/>
    </location>
</feature>
<accession>A0A3P6H179</accession>
<dbReference type="GO" id="GO:0015165">
    <property type="term" value="F:pyrimidine nucleotide-sugar transmembrane transporter activity"/>
    <property type="evidence" value="ECO:0007669"/>
    <property type="project" value="InterPro"/>
</dbReference>
<feature type="transmembrane region" description="Helical" evidence="8">
    <location>
        <begin position="150"/>
        <end position="168"/>
    </location>
</feature>
<dbReference type="AlphaFoldDB" id="A0A3P6H179"/>
<keyword evidence="3" id="KW-0762">Sugar transport</keyword>
<reference evidence="9 10" key="1">
    <citation type="submission" date="2018-10" db="EMBL/GenBank/DDBJ databases">
        <authorList>
            <consortium name="Pathogen Informatics"/>
        </authorList>
    </citation>
    <scope>NUCLEOTIDE SEQUENCE [LARGE SCALE GENOMIC DNA]</scope>
</reference>
<evidence type="ECO:0000313" key="10">
    <source>
        <dbReference type="Proteomes" id="UP000274131"/>
    </source>
</evidence>
<dbReference type="GO" id="GO:0000139">
    <property type="term" value="C:Golgi membrane"/>
    <property type="evidence" value="ECO:0007669"/>
    <property type="project" value="InterPro"/>
</dbReference>
<feature type="transmembrane region" description="Helical" evidence="8">
    <location>
        <begin position="92"/>
        <end position="113"/>
    </location>
</feature>
<name>A0A3P6H179_ENTVE</name>
<keyword evidence="3" id="KW-0813">Transport</keyword>
<dbReference type="Proteomes" id="UP000274131">
    <property type="component" value="Unassembled WGS sequence"/>
</dbReference>
<dbReference type="InterPro" id="IPR007271">
    <property type="entry name" value="Nuc_sug_transpt"/>
</dbReference>
<dbReference type="STRING" id="51028.A0A3P6H179"/>
<organism evidence="9 10">
    <name type="scientific">Enterobius vermicularis</name>
    <name type="common">Human pinworm</name>
    <dbReference type="NCBI Taxonomy" id="51028"/>
    <lineage>
        <taxon>Eukaryota</taxon>
        <taxon>Metazoa</taxon>
        <taxon>Ecdysozoa</taxon>
        <taxon>Nematoda</taxon>
        <taxon>Chromadorea</taxon>
        <taxon>Rhabditida</taxon>
        <taxon>Spirurina</taxon>
        <taxon>Oxyuridomorpha</taxon>
        <taxon>Oxyuroidea</taxon>
        <taxon>Oxyuridae</taxon>
        <taxon>Enterobius</taxon>
    </lineage>
</organism>
<keyword evidence="4 8" id="KW-0812">Transmembrane</keyword>
<feature type="compositionally biased region" description="Acidic residues" evidence="7">
    <location>
        <begin position="310"/>
        <end position="323"/>
    </location>
</feature>
<sequence length="335" mass="37869">MVNCRNKIILERLVVISENLFLYTVCVFFQEVFKLTACILLVLEVSSFRAFKLMYKEVFVNWKDTLKVCVPAGIYVIQNNLLYVAVANLSAAVYMVTYQLKILTTALFTVLILRRRLSMLQWIALIFLFAGIAMVQVVCDLRNKHFCDFGTKYLFLTVSRSGFAGIYFEKILKQRREVSVWLRNVQLAAISLLPATVTIFAKDYNNVTEKGFFVGFDLAVWGVVSLGAFGGLLVAVVIKFADNILKAFATSFAIILACIVSVIFFNFKPGYKFILGATLVIGAVFVYGAFPYKKKYEPAATEPPPPYKENEEEMKESNAEELENTDKIKDTKLPV</sequence>
<dbReference type="SUPFAM" id="SSF103481">
    <property type="entry name" value="Multidrug resistance efflux transporter EmrE"/>
    <property type="match status" value="1"/>
</dbReference>
<comment type="subcellular location">
    <subcellularLocation>
        <location evidence="1">Membrane</location>
        <topology evidence="1">Multi-pass membrane protein</topology>
    </subcellularLocation>
</comment>
<evidence type="ECO:0000313" key="9">
    <source>
        <dbReference type="EMBL" id="VDD85957.1"/>
    </source>
</evidence>
<feature type="region of interest" description="Disordered" evidence="7">
    <location>
        <begin position="296"/>
        <end position="335"/>
    </location>
</feature>
<evidence type="ECO:0000256" key="8">
    <source>
        <dbReference type="SAM" id="Phobius"/>
    </source>
</evidence>
<dbReference type="PANTHER" id="PTHR10231">
    <property type="entry name" value="NUCLEOTIDE-SUGAR TRANSMEMBRANE TRANSPORTER"/>
    <property type="match status" value="1"/>
</dbReference>
<evidence type="ECO:0000256" key="7">
    <source>
        <dbReference type="SAM" id="MobiDB-lite"/>
    </source>
</evidence>
<dbReference type="PIRSF" id="PIRSF005799">
    <property type="entry name" value="UDP-gal_transpt"/>
    <property type="match status" value="1"/>
</dbReference>
<protein>
    <recommendedName>
        <fullName evidence="11">UDP-galactose transporter</fullName>
    </recommendedName>
</protein>
<evidence type="ECO:0000256" key="2">
    <source>
        <dbReference type="ARBA" id="ARBA00009976"/>
    </source>
</evidence>
<evidence type="ECO:0000256" key="1">
    <source>
        <dbReference type="ARBA" id="ARBA00004141"/>
    </source>
</evidence>
<dbReference type="OrthoDB" id="408493at2759"/>
<evidence type="ECO:0000256" key="5">
    <source>
        <dbReference type="ARBA" id="ARBA00022989"/>
    </source>
</evidence>